<evidence type="ECO:0000313" key="2">
    <source>
        <dbReference type="EMBL" id="KAH1057074.1"/>
    </source>
</evidence>
<dbReference type="EMBL" id="JAIQCV010000010">
    <property type="protein sequence ID" value="KAH1057074.1"/>
    <property type="molecule type" value="Genomic_DNA"/>
</dbReference>
<dbReference type="Proteomes" id="UP000828251">
    <property type="component" value="Unassembled WGS sequence"/>
</dbReference>
<name>A0A9D3UU72_9ROSI</name>
<keyword evidence="3" id="KW-1185">Reference proteome</keyword>
<evidence type="ECO:0000256" key="1">
    <source>
        <dbReference type="SAM" id="MobiDB-lite"/>
    </source>
</evidence>
<gene>
    <name evidence="2" type="ORF">J1N35_035139</name>
</gene>
<dbReference type="GO" id="GO:0010073">
    <property type="term" value="P:meristem maintenance"/>
    <property type="evidence" value="ECO:0007669"/>
    <property type="project" value="InterPro"/>
</dbReference>
<evidence type="ECO:0000313" key="3">
    <source>
        <dbReference type="Proteomes" id="UP000828251"/>
    </source>
</evidence>
<comment type="caution">
    <text evidence="2">The sequence shown here is derived from an EMBL/GenBank/DDBJ whole genome shotgun (WGS) entry which is preliminary data.</text>
</comment>
<proteinExistence type="predicted"/>
<protein>
    <submittedName>
        <fullName evidence="2">Uncharacterized protein</fullName>
    </submittedName>
</protein>
<dbReference type="OrthoDB" id="2008347at2759"/>
<accession>A0A9D3UU72</accession>
<dbReference type="PANTHER" id="PTHR46033:SF8">
    <property type="entry name" value="PROTEIN MAINTENANCE OF MERISTEMS-LIKE"/>
    <property type="match status" value="1"/>
</dbReference>
<organism evidence="2 3">
    <name type="scientific">Gossypium stocksii</name>
    <dbReference type="NCBI Taxonomy" id="47602"/>
    <lineage>
        <taxon>Eukaryota</taxon>
        <taxon>Viridiplantae</taxon>
        <taxon>Streptophyta</taxon>
        <taxon>Embryophyta</taxon>
        <taxon>Tracheophyta</taxon>
        <taxon>Spermatophyta</taxon>
        <taxon>Magnoliopsida</taxon>
        <taxon>eudicotyledons</taxon>
        <taxon>Gunneridae</taxon>
        <taxon>Pentapetalae</taxon>
        <taxon>rosids</taxon>
        <taxon>malvids</taxon>
        <taxon>Malvales</taxon>
        <taxon>Malvaceae</taxon>
        <taxon>Malvoideae</taxon>
        <taxon>Gossypium</taxon>
    </lineage>
</organism>
<sequence length="149" mass="16529">MGVGLPIDKSAVAGVSTISEPTTLCYNLLEVSPDDAKSKFTSSRFSWLKANFEHLSITATKREVMCATRAYTMHIIKGVLILDANNNKPSLEYIQWYSKMGKLYLFGGQLIVVSPHMPRLGQPSFPFLHPPPTPKLEPSPEPELTPNLE</sequence>
<dbReference type="AlphaFoldDB" id="A0A9D3UU72"/>
<reference evidence="2 3" key="1">
    <citation type="journal article" date="2021" name="Plant Biotechnol. J.">
        <title>Multi-omics assisted identification of the key and species-specific regulatory components of drought-tolerant mechanisms in Gossypium stocksii.</title>
        <authorList>
            <person name="Yu D."/>
            <person name="Ke L."/>
            <person name="Zhang D."/>
            <person name="Wu Y."/>
            <person name="Sun Y."/>
            <person name="Mei J."/>
            <person name="Sun J."/>
            <person name="Sun Y."/>
        </authorList>
    </citation>
    <scope>NUCLEOTIDE SEQUENCE [LARGE SCALE GENOMIC DNA]</scope>
    <source>
        <strain evidence="3">cv. E1</strain>
        <tissue evidence="2">Leaf</tissue>
    </source>
</reference>
<feature type="compositionally biased region" description="Pro residues" evidence="1">
    <location>
        <begin position="128"/>
        <end position="143"/>
    </location>
</feature>
<feature type="region of interest" description="Disordered" evidence="1">
    <location>
        <begin position="127"/>
        <end position="149"/>
    </location>
</feature>
<dbReference type="InterPro" id="IPR044824">
    <property type="entry name" value="MAIN-like"/>
</dbReference>
<dbReference type="PANTHER" id="PTHR46033">
    <property type="entry name" value="PROTEIN MAIN-LIKE 2"/>
    <property type="match status" value="1"/>
</dbReference>